<proteinExistence type="inferred from homology"/>
<protein>
    <recommendedName>
        <fullName evidence="4">tryptophan synthase</fullName>
        <ecNumber evidence="4">4.2.1.20</ecNumber>
    </recommendedName>
</protein>
<dbReference type="FunFam" id="3.20.20.70:FF:000037">
    <property type="entry name" value="Tryptophan synthase alpha chain"/>
    <property type="match status" value="1"/>
</dbReference>
<dbReference type="UniPathway" id="UPA00035">
    <property type="reaction ID" value="UER00044"/>
</dbReference>
<dbReference type="PANTHER" id="PTHR43406">
    <property type="entry name" value="TRYPTOPHAN SYNTHASE, ALPHA CHAIN"/>
    <property type="match status" value="1"/>
</dbReference>
<dbReference type="HAMAP" id="MF_00131">
    <property type="entry name" value="Trp_synth_alpha"/>
    <property type="match status" value="1"/>
</dbReference>
<dbReference type="GO" id="GO:0004834">
    <property type="term" value="F:tryptophan synthase activity"/>
    <property type="evidence" value="ECO:0007669"/>
    <property type="project" value="UniProtKB-EC"/>
</dbReference>
<accession>A0A382QEH8</accession>
<evidence type="ECO:0000256" key="3">
    <source>
        <dbReference type="ARBA" id="ARBA00011270"/>
    </source>
</evidence>
<dbReference type="GO" id="GO:0005829">
    <property type="term" value="C:cytosol"/>
    <property type="evidence" value="ECO:0007669"/>
    <property type="project" value="TreeGrafter"/>
</dbReference>
<dbReference type="PROSITE" id="PS00167">
    <property type="entry name" value="TRP_SYNTHASE_ALPHA"/>
    <property type="match status" value="1"/>
</dbReference>
<dbReference type="AlphaFoldDB" id="A0A382QEH8"/>
<comment type="catalytic activity">
    <reaction evidence="9">
        <text>(1S,2R)-1-C-(indol-3-yl)glycerol 3-phosphate + L-serine = D-glyceraldehyde 3-phosphate + L-tryptophan + H2O</text>
        <dbReference type="Rhea" id="RHEA:10532"/>
        <dbReference type="ChEBI" id="CHEBI:15377"/>
        <dbReference type="ChEBI" id="CHEBI:33384"/>
        <dbReference type="ChEBI" id="CHEBI:57912"/>
        <dbReference type="ChEBI" id="CHEBI:58866"/>
        <dbReference type="ChEBI" id="CHEBI:59776"/>
        <dbReference type="EC" id="4.2.1.20"/>
    </reaction>
</comment>
<evidence type="ECO:0000313" key="10">
    <source>
        <dbReference type="EMBL" id="SVC83846.1"/>
    </source>
</evidence>
<organism evidence="10">
    <name type="scientific">marine metagenome</name>
    <dbReference type="NCBI Taxonomy" id="408172"/>
    <lineage>
        <taxon>unclassified sequences</taxon>
        <taxon>metagenomes</taxon>
        <taxon>ecological metagenomes</taxon>
    </lineage>
</organism>
<evidence type="ECO:0000256" key="6">
    <source>
        <dbReference type="ARBA" id="ARBA00022822"/>
    </source>
</evidence>
<sequence length="246" mass="26441">MSQISSIFNKLNKSGGKAFIPYIMAGDGGLDNSEALVFTLANKGADIIELGMPFSDPMADGPVIAKSHERAVADGVSLNDVFAIVERFREHNQSTGIVLMGYTNPIEVYGYKAFAQRAQEAGVDGVLVVDMPPEEAHELKLELDKLEIDFIFLVAPTTTDERLKHIAKIATGYIYYVSLKGVTGAGNLDVDSVNHHLSRMKNYIKLPVGVGFGIKNAEIAKQVSENADAVIVGSALVSIVEKLSGD</sequence>
<gene>
    <name evidence="10" type="ORF">METZ01_LOCUS336700</name>
</gene>
<dbReference type="CDD" id="cd04724">
    <property type="entry name" value="Tryptophan_synthase_alpha"/>
    <property type="match status" value="1"/>
</dbReference>
<evidence type="ECO:0000256" key="4">
    <source>
        <dbReference type="ARBA" id="ARBA00012043"/>
    </source>
</evidence>
<keyword evidence="8" id="KW-0456">Lyase</keyword>
<dbReference type="SUPFAM" id="SSF51366">
    <property type="entry name" value="Ribulose-phoshate binding barrel"/>
    <property type="match status" value="1"/>
</dbReference>
<keyword evidence="7" id="KW-0057">Aromatic amino acid biosynthesis</keyword>
<comment type="pathway">
    <text evidence="2">Amino-acid biosynthesis; L-tryptophan biosynthesis; L-tryptophan from chorismate: step 5/5.</text>
</comment>
<dbReference type="EMBL" id="UINC01113909">
    <property type="protein sequence ID" value="SVC83846.1"/>
    <property type="molecule type" value="Genomic_DNA"/>
</dbReference>
<dbReference type="InterPro" id="IPR018204">
    <property type="entry name" value="Trp_synthase_alpha_AS"/>
</dbReference>
<evidence type="ECO:0000256" key="5">
    <source>
        <dbReference type="ARBA" id="ARBA00022605"/>
    </source>
</evidence>
<dbReference type="InterPro" id="IPR011060">
    <property type="entry name" value="RibuloseP-bd_barrel"/>
</dbReference>
<name>A0A382QEH8_9ZZZZ</name>
<dbReference type="InterPro" id="IPR013785">
    <property type="entry name" value="Aldolase_TIM"/>
</dbReference>
<evidence type="ECO:0000256" key="7">
    <source>
        <dbReference type="ARBA" id="ARBA00023141"/>
    </source>
</evidence>
<evidence type="ECO:0000256" key="9">
    <source>
        <dbReference type="ARBA" id="ARBA00049047"/>
    </source>
</evidence>
<dbReference type="InterPro" id="IPR002028">
    <property type="entry name" value="Trp_synthase_suA"/>
</dbReference>
<dbReference type="NCBIfam" id="TIGR00262">
    <property type="entry name" value="trpA"/>
    <property type="match status" value="1"/>
</dbReference>
<reference evidence="10" key="1">
    <citation type="submission" date="2018-05" db="EMBL/GenBank/DDBJ databases">
        <authorList>
            <person name="Lanie J.A."/>
            <person name="Ng W.-L."/>
            <person name="Kazmierczak K.M."/>
            <person name="Andrzejewski T.M."/>
            <person name="Davidsen T.M."/>
            <person name="Wayne K.J."/>
            <person name="Tettelin H."/>
            <person name="Glass J.I."/>
            <person name="Rusch D."/>
            <person name="Podicherti R."/>
            <person name="Tsui H.-C.T."/>
            <person name="Winkler M.E."/>
        </authorList>
    </citation>
    <scope>NUCLEOTIDE SEQUENCE</scope>
</reference>
<dbReference type="PANTHER" id="PTHR43406:SF1">
    <property type="entry name" value="TRYPTOPHAN SYNTHASE ALPHA CHAIN, CHLOROPLASTIC"/>
    <property type="match status" value="1"/>
</dbReference>
<dbReference type="EC" id="4.2.1.20" evidence="4"/>
<comment type="function">
    <text evidence="1">The alpha subunit is responsible for the aldol cleavage of indoleglycerol phosphate to indole and glyceraldehyde 3-phosphate.</text>
</comment>
<feature type="non-terminal residue" evidence="10">
    <location>
        <position position="246"/>
    </location>
</feature>
<evidence type="ECO:0000256" key="1">
    <source>
        <dbReference type="ARBA" id="ARBA00003365"/>
    </source>
</evidence>
<comment type="subunit">
    <text evidence="3">Tetramer of two alpha and two beta chains.</text>
</comment>
<keyword evidence="6" id="KW-0822">Tryptophan biosynthesis</keyword>
<evidence type="ECO:0000256" key="8">
    <source>
        <dbReference type="ARBA" id="ARBA00023239"/>
    </source>
</evidence>
<dbReference type="Gene3D" id="3.20.20.70">
    <property type="entry name" value="Aldolase class I"/>
    <property type="match status" value="1"/>
</dbReference>
<evidence type="ECO:0000256" key="2">
    <source>
        <dbReference type="ARBA" id="ARBA00004733"/>
    </source>
</evidence>
<dbReference type="Pfam" id="PF00290">
    <property type="entry name" value="Trp_syntA"/>
    <property type="match status" value="1"/>
</dbReference>
<keyword evidence="5" id="KW-0028">Amino-acid biosynthesis</keyword>